<keyword evidence="7" id="KW-1185">Reference proteome</keyword>
<comment type="function">
    <text evidence="4">Produces ATP from ADP in the presence of a proton gradient across the membrane.</text>
</comment>
<keyword evidence="3 4" id="KW-0406">Ion transport</keyword>
<dbReference type="RefSeq" id="WP_268040967.1">
    <property type="nucleotide sequence ID" value="NZ_JAPQER010000003.1"/>
</dbReference>
<comment type="similarity">
    <text evidence="1 4">Belongs to the V-ATPase E subunit family.</text>
</comment>
<evidence type="ECO:0000256" key="3">
    <source>
        <dbReference type="ARBA" id="ARBA00023065"/>
    </source>
</evidence>
<dbReference type="Proteomes" id="UP001078443">
    <property type="component" value="Unassembled WGS sequence"/>
</dbReference>
<protein>
    <recommendedName>
        <fullName evidence="4">V-type proton ATPase subunit E</fullName>
    </recommendedName>
    <alternativeName>
        <fullName evidence="4">V-ATPase subunit E</fullName>
    </alternativeName>
</protein>
<dbReference type="InterPro" id="IPR002842">
    <property type="entry name" value="ATPase_V1_Esu"/>
</dbReference>
<feature type="coiled-coil region" evidence="5">
    <location>
        <begin position="12"/>
        <end position="77"/>
    </location>
</feature>
<gene>
    <name evidence="4" type="primary">atpE</name>
    <name evidence="6" type="ORF">OW763_09945</name>
</gene>
<dbReference type="Gene3D" id="1.20.5.620">
    <property type="entry name" value="F1F0 ATP synthase subunit B, membrane domain"/>
    <property type="match status" value="1"/>
</dbReference>
<evidence type="ECO:0000313" key="7">
    <source>
        <dbReference type="Proteomes" id="UP001078443"/>
    </source>
</evidence>
<proteinExistence type="inferred from homology"/>
<evidence type="ECO:0000256" key="4">
    <source>
        <dbReference type="HAMAP-Rule" id="MF_00311"/>
    </source>
</evidence>
<dbReference type="EMBL" id="JAPQER010000003">
    <property type="protein sequence ID" value="MCY6484661.1"/>
    <property type="molecule type" value="Genomic_DNA"/>
</dbReference>
<evidence type="ECO:0000256" key="2">
    <source>
        <dbReference type="ARBA" id="ARBA00022448"/>
    </source>
</evidence>
<evidence type="ECO:0000256" key="5">
    <source>
        <dbReference type="SAM" id="Coils"/>
    </source>
</evidence>
<keyword evidence="4" id="KW-0066">ATP synthesis</keyword>
<keyword evidence="2 4" id="KW-0813">Transport</keyword>
<dbReference type="SUPFAM" id="SSF160527">
    <property type="entry name" value="V-type ATPase subunit E-like"/>
    <property type="match status" value="1"/>
</dbReference>
<organism evidence="6 7">
    <name type="scientific">Clostridium aestuarii</name>
    <dbReference type="NCBI Taxonomy" id="338193"/>
    <lineage>
        <taxon>Bacteria</taxon>
        <taxon>Bacillati</taxon>
        <taxon>Bacillota</taxon>
        <taxon>Clostridia</taxon>
        <taxon>Eubacteriales</taxon>
        <taxon>Clostridiaceae</taxon>
        <taxon>Clostridium</taxon>
    </lineage>
</organism>
<name>A0ABT4D091_9CLOT</name>
<dbReference type="HAMAP" id="MF_00311">
    <property type="entry name" value="ATP_synth_E_arch"/>
    <property type="match status" value="1"/>
</dbReference>
<sequence length="198" mass="22354">MSSINNLTSKIIEDANNTYKQLIEDAKSKEKDLINKRILEAEKEKKSIISKAESEAKTKAERIISNAELQVRNMKLDAKQQMLDKVFQIALEKLSEFSQKDTLKFIRESILLLDIDGDEELIIGENCNEVTPEFISELNKALKAQGKLGILKLSSERRNIKGGYILSKNGIEINNTFEALTMSLRDELESEVASALFS</sequence>
<reference evidence="6" key="1">
    <citation type="submission" date="2022-12" db="EMBL/GenBank/DDBJ databases">
        <authorList>
            <person name="Wang J."/>
        </authorList>
    </citation>
    <scope>NUCLEOTIDE SEQUENCE</scope>
    <source>
        <strain evidence="6">HY-45-18</strain>
    </source>
</reference>
<accession>A0ABT4D091</accession>
<dbReference type="Pfam" id="PF01991">
    <property type="entry name" value="vATP-synt_E"/>
    <property type="match status" value="1"/>
</dbReference>
<comment type="caution">
    <text evidence="6">The sequence shown here is derived from an EMBL/GenBank/DDBJ whole genome shotgun (WGS) entry which is preliminary data.</text>
</comment>
<evidence type="ECO:0000256" key="1">
    <source>
        <dbReference type="ARBA" id="ARBA00005901"/>
    </source>
</evidence>
<evidence type="ECO:0000313" key="6">
    <source>
        <dbReference type="EMBL" id="MCY6484661.1"/>
    </source>
</evidence>
<keyword evidence="5" id="KW-0175">Coiled coil</keyword>
<keyword evidence="4" id="KW-0375">Hydrogen ion transport</keyword>